<feature type="compositionally biased region" description="Pro residues" evidence="2">
    <location>
        <begin position="1"/>
        <end position="12"/>
    </location>
</feature>
<dbReference type="Proteomes" id="UP001221142">
    <property type="component" value="Unassembled WGS sequence"/>
</dbReference>
<dbReference type="Pfam" id="PF00620">
    <property type="entry name" value="RhoGAP"/>
    <property type="match status" value="1"/>
</dbReference>
<reference evidence="4" key="1">
    <citation type="submission" date="2023-03" db="EMBL/GenBank/DDBJ databases">
        <title>Massive genome expansion in bonnet fungi (Mycena s.s.) driven by repeated elements and novel gene families across ecological guilds.</title>
        <authorList>
            <consortium name="Lawrence Berkeley National Laboratory"/>
            <person name="Harder C.B."/>
            <person name="Miyauchi S."/>
            <person name="Viragh M."/>
            <person name="Kuo A."/>
            <person name="Thoen E."/>
            <person name="Andreopoulos B."/>
            <person name="Lu D."/>
            <person name="Skrede I."/>
            <person name="Drula E."/>
            <person name="Henrissat B."/>
            <person name="Morin E."/>
            <person name="Kohler A."/>
            <person name="Barry K."/>
            <person name="LaButti K."/>
            <person name="Morin E."/>
            <person name="Salamov A."/>
            <person name="Lipzen A."/>
            <person name="Mereny Z."/>
            <person name="Hegedus B."/>
            <person name="Baldrian P."/>
            <person name="Stursova M."/>
            <person name="Weitz H."/>
            <person name="Taylor A."/>
            <person name="Grigoriev I.V."/>
            <person name="Nagy L.G."/>
            <person name="Martin F."/>
            <person name="Kauserud H."/>
        </authorList>
    </citation>
    <scope>NUCLEOTIDE SEQUENCE</scope>
    <source>
        <strain evidence="4">9284</strain>
    </source>
</reference>
<proteinExistence type="predicted"/>
<dbReference type="SUPFAM" id="SSF48350">
    <property type="entry name" value="GTPase activation domain, GAP"/>
    <property type="match status" value="1"/>
</dbReference>
<evidence type="ECO:0000256" key="1">
    <source>
        <dbReference type="SAM" id="Coils"/>
    </source>
</evidence>
<feature type="region of interest" description="Disordered" evidence="2">
    <location>
        <begin position="66"/>
        <end position="114"/>
    </location>
</feature>
<feature type="compositionally biased region" description="Basic and acidic residues" evidence="2">
    <location>
        <begin position="582"/>
        <end position="591"/>
    </location>
</feature>
<dbReference type="SMART" id="SM00324">
    <property type="entry name" value="RhoGAP"/>
    <property type="match status" value="1"/>
</dbReference>
<evidence type="ECO:0000313" key="4">
    <source>
        <dbReference type="EMBL" id="KAJ7625485.1"/>
    </source>
</evidence>
<protein>
    <recommendedName>
        <fullName evidence="3">Rho-GAP domain-containing protein</fullName>
    </recommendedName>
</protein>
<feature type="compositionally biased region" description="Basic and acidic residues" evidence="2">
    <location>
        <begin position="499"/>
        <end position="510"/>
    </location>
</feature>
<keyword evidence="1" id="KW-0175">Coiled coil</keyword>
<keyword evidence="5" id="KW-1185">Reference proteome</keyword>
<evidence type="ECO:0000313" key="5">
    <source>
        <dbReference type="Proteomes" id="UP001221142"/>
    </source>
</evidence>
<feature type="region of interest" description="Disordered" evidence="2">
    <location>
        <begin position="582"/>
        <end position="601"/>
    </location>
</feature>
<dbReference type="Gene3D" id="1.10.555.10">
    <property type="entry name" value="Rho GTPase activation protein"/>
    <property type="match status" value="1"/>
</dbReference>
<gene>
    <name evidence="4" type="ORF">FB45DRAFT_67006</name>
</gene>
<accession>A0AAD7FKJ9</accession>
<sequence>MFFRGPPQPPVDPYTALPRSRLAEARPRATSVSYPRRPAVHPDEEISTAKRHTLQAIPAETNAWNRVVSTPPSAPHQTASRPRSTSLFLSRNPAPFSANVGPPPPGHPRRLNNSDPRALLRTLDTLLDPQSQRIPEHLDVDHLMALHERDAMEREQREAIKVQARMDRAQGSVSYNGRTVFGSSLREATMYASCATVLGGYEHDLPIVVFRCVQELCRHGHHTPIRQRPPDRDRLLALISAFDSEPQFGLKTHFDSPTELAEIYGLLTTYLLALPDPILDSEMFEALWAWCILPSLRRTDFLDDTPARCHVGPDAGVRIAHLLLRLLPLPNFSLLVYMMGFFQRLPHLVTEDVGRAVIAGRCAVESNVAEGRATRAATMLRWLLDRWDAIFKELFLFSDLEQRSTQAPLHPHCPPVSTPLDPQSIPKARYGAGAAVGSSILVRRPSDGLFETAVDSESDASSTSSSPALGARLQDVTLEIAQEEITQDARLSSKRFHRYESYHGPPEGHGKAPSVDSIDSGYHSPEEPLPSPHPTEEEERGAMTYAQALHRIHLLERELERSEVAVADAISETFRAREEVKELEGRLRDKSSSTTGTNPPVLELNLDKRVVEDWQAVVQADAETLKRQLEEAKRERDAALRLVDEIKQLMGPRA</sequence>
<organism evidence="4 5">
    <name type="scientific">Roridomyces roridus</name>
    <dbReference type="NCBI Taxonomy" id="1738132"/>
    <lineage>
        <taxon>Eukaryota</taxon>
        <taxon>Fungi</taxon>
        <taxon>Dikarya</taxon>
        <taxon>Basidiomycota</taxon>
        <taxon>Agaricomycotina</taxon>
        <taxon>Agaricomycetes</taxon>
        <taxon>Agaricomycetidae</taxon>
        <taxon>Agaricales</taxon>
        <taxon>Marasmiineae</taxon>
        <taxon>Mycenaceae</taxon>
        <taxon>Roridomyces</taxon>
    </lineage>
</organism>
<evidence type="ECO:0000256" key="2">
    <source>
        <dbReference type="SAM" id="MobiDB-lite"/>
    </source>
</evidence>
<dbReference type="InterPro" id="IPR008936">
    <property type="entry name" value="Rho_GTPase_activation_prot"/>
</dbReference>
<evidence type="ECO:0000259" key="3">
    <source>
        <dbReference type="PROSITE" id="PS50238"/>
    </source>
</evidence>
<feature type="region of interest" description="Disordered" evidence="2">
    <location>
        <begin position="1"/>
        <end position="43"/>
    </location>
</feature>
<feature type="domain" description="Rho-GAP" evidence="3">
    <location>
        <begin position="183"/>
        <end position="391"/>
    </location>
</feature>
<dbReference type="PROSITE" id="PS50238">
    <property type="entry name" value="RHOGAP"/>
    <property type="match status" value="1"/>
</dbReference>
<feature type="compositionally biased region" description="Polar residues" evidence="2">
    <location>
        <begin position="66"/>
        <end position="89"/>
    </location>
</feature>
<comment type="caution">
    <text evidence="4">The sequence shown here is derived from an EMBL/GenBank/DDBJ whole genome shotgun (WGS) entry which is preliminary data.</text>
</comment>
<dbReference type="GO" id="GO:0007165">
    <property type="term" value="P:signal transduction"/>
    <property type="evidence" value="ECO:0007669"/>
    <property type="project" value="InterPro"/>
</dbReference>
<name>A0AAD7FKJ9_9AGAR</name>
<feature type="region of interest" description="Disordered" evidence="2">
    <location>
        <begin position="499"/>
        <end position="541"/>
    </location>
</feature>
<feature type="coiled-coil region" evidence="1">
    <location>
        <begin position="545"/>
        <end position="572"/>
    </location>
</feature>
<dbReference type="InterPro" id="IPR000198">
    <property type="entry name" value="RhoGAP_dom"/>
</dbReference>
<dbReference type="AlphaFoldDB" id="A0AAD7FKJ9"/>
<dbReference type="EMBL" id="JARKIF010000012">
    <property type="protein sequence ID" value="KAJ7625485.1"/>
    <property type="molecule type" value="Genomic_DNA"/>
</dbReference>
<feature type="coiled-coil region" evidence="1">
    <location>
        <begin position="615"/>
        <end position="649"/>
    </location>
</feature>